<protein>
    <recommendedName>
        <fullName evidence="12">Leucine-rich repeat-containing N-terminal plant-type domain-containing protein</fullName>
    </recommendedName>
</protein>
<dbReference type="InterPro" id="IPR013210">
    <property type="entry name" value="LRR_N_plant-typ"/>
</dbReference>
<evidence type="ECO:0000313" key="14">
    <source>
        <dbReference type="Proteomes" id="UP001188597"/>
    </source>
</evidence>
<dbReference type="FunFam" id="3.80.10.10:FF:000129">
    <property type="entry name" value="Leucine-rich repeat receptor-like kinase"/>
    <property type="match status" value="1"/>
</dbReference>
<dbReference type="PANTHER" id="PTHR48059">
    <property type="entry name" value="POLYGALACTURONASE INHIBITOR 1"/>
    <property type="match status" value="1"/>
</dbReference>
<evidence type="ECO:0000256" key="6">
    <source>
        <dbReference type="ARBA" id="ARBA00022737"/>
    </source>
</evidence>
<evidence type="ECO:0000259" key="12">
    <source>
        <dbReference type="Pfam" id="PF08263"/>
    </source>
</evidence>
<evidence type="ECO:0000256" key="9">
    <source>
        <dbReference type="ARBA" id="ARBA00023180"/>
    </source>
</evidence>
<evidence type="ECO:0000256" key="5">
    <source>
        <dbReference type="ARBA" id="ARBA00022729"/>
    </source>
</evidence>
<keyword evidence="3" id="KW-0433">Leucine-rich repeat</keyword>
<dbReference type="Gene3D" id="3.80.10.10">
    <property type="entry name" value="Ribonuclease Inhibitor"/>
    <property type="match status" value="1"/>
</dbReference>
<evidence type="ECO:0000256" key="11">
    <source>
        <dbReference type="SAM" id="SignalP"/>
    </source>
</evidence>
<evidence type="ECO:0000313" key="13">
    <source>
        <dbReference type="EMBL" id="KAK3002864.1"/>
    </source>
</evidence>
<feature type="signal peptide" evidence="11">
    <location>
        <begin position="1"/>
        <end position="25"/>
    </location>
</feature>
<keyword evidence="7" id="KW-1133">Transmembrane helix</keyword>
<dbReference type="Pfam" id="PF00560">
    <property type="entry name" value="LRR_1"/>
    <property type="match status" value="3"/>
</dbReference>
<dbReference type="Proteomes" id="UP001188597">
    <property type="component" value="Unassembled WGS sequence"/>
</dbReference>
<evidence type="ECO:0000256" key="4">
    <source>
        <dbReference type="ARBA" id="ARBA00022692"/>
    </source>
</evidence>
<keyword evidence="4" id="KW-0812">Transmembrane</keyword>
<feature type="domain" description="Leucine-rich repeat-containing N-terminal plant-type" evidence="12">
    <location>
        <begin position="30"/>
        <end position="67"/>
    </location>
</feature>
<comment type="similarity">
    <text evidence="10">Belongs to the polygalacturonase-inhibiting protein family.</text>
</comment>
<dbReference type="GO" id="GO:0016020">
    <property type="term" value="C:membrane"/>
    <property type="evidence" value="ECO:0007669"/>
    <property type="project" value="UniProtKB-SubCell"/>
</dbReference>
<keyword evidence="14" id="KW-1185">Reference proteome</keyword>
<proteinExistence type="inferred from homology"/>
<organism evidence="13 14">
    <name type="scientific">Escallonia herrerae</name>
    <dbReference type="NCBI Taxonomy" id="1293975"/>
    <lineage>
        <taxon>Eukaryota</taxon>
        <taxon>Viridiplantae</taxon>
        <taxon>Streptophyta</taxon>
        <taxon>Embryophyta</taxon>
        <taxon>Tracheophyta</taxon>
        <taxon>Spermatophyta</taxon>
        <taxon>Magnoliopsida</taxon>
        <taxon>eudicotyledons</taxon>
        <taxon>Gunneridae</taxon>
        <taxon>Pentapetalae</taxon>
        <taxon>asterids</taxon>
        <taxon>campanulids</taxon>
        <taxon>Escalloniales</taxon>
        <taxon>Escalloniaceae</taxon>
        <taxon>Escallonia</taxon>
    </lineage>
</organism>
<gene>
    <name evidence="13" type="ORF">RJ639_020027</name>
</gene>
<keyword evidence="8" id="KW-0472">Membrane</keyword>
<dbReference type="Pfam" id="PF13855">
    <property type="entry name" value="LRR_8"/>
    <property type="match status" value="1"/>
</dbReference>
<keyword evidence="6" id="KW-0677">Repeat</keyword>
<name>A0AA89AGJ2_9ASTE</name>
<dbReference type="InterPro" id="IPR001611">
    <property type="entry name" value="Leu-rich_rpt"/>
</dbReference>
<dbReference type="InterPro" id="IPR032675">
    <property type="entry name" value="LRR_dom_sf"/>
</dbReference>
<dbReference type="InterPro" id="IPR051848">
    <property type="entry name" value="PGIP"/>
</dbReference>
<keyword evidence="9" id="KW-0325">Glycoprotein</keyword>
<feature type="chain" id="PRO_5041702463" description="Leucine-rich repeat-containing N-terminal plant-type domain-containing protein" evidence="11">
    <location>
        <begin position="26"/>
        <end position="330"/>
    </location>
</feature>
<evidence type="ECO:0000256" key="1">
    <source>
        <dbReference type="ARBA" id="ARBA00004167"/>
    </source>
</evidence>
<dbReference type="PANTHER" id="PTHR48059:SF4">
    <property type="entry name" value="POLYGALACTURONASE INHIBITOR 1-RELATED"/>
    <property type="match status" value="1"/>
</dbReference>
<accession>A0AA89AGJ2</accession>
<reference evidence="13" key="1">
    <citation type="submission" date="2022-12" db="EMBL/GenBank/DDBJ databases">
        <title>Draft genome assemblies for two species of Escallonia (Escalloniales).</title>
        <authorList>
            <person name="Chanderbali A."/>
            <person name="Dervinis C."/>
            <person name="Anghel I."/>
            <person name="Soltis D."/>
            <person name="Soltis P."/>
            <person name="Zapata F."/>
        </authorList>
    </citation>
    <scope>NUCLEOTIDE SEQUENCE</scope>
    <source>
        <strain evidence="13">UCBG64.0493</strain>
        <tissue evidence="13">Leaf</tissue>
    </source>
</reference>
<dbReference type="EMBL" id="JAVXUP010002519">
    <property type="protein sequence ID" value="KAK3002864.1"/>
    <property type="molecule type" value="Genomic_DNA"/>
</dbReference>
<comment type="subcellular location">
    <subcellularLocation>
        <location evidence="2">Cell envelope</location>
    </subcellularLocation>
    <subcellularLocation>
        <location evidence="1">Membrane</location>
        <topology evidence="1">Single-pass membrane protein</topology>
    </subcellularLocation>
</comment>
<sequence length="330" mass="36223">MKASLLFIFALSVFLCLSLPSPCISTRCNANDREVLLQIKQSLNNPTHLAAWKPNTDCCDWNDVVCDTTTNRITTLQFGSANISGQFPAAVGDLPYLESLVLENLTSLTGYIPSTLAKLSHLRYFSVTKNSLSGPIPPVLLKLKNLVYINLSFNRLSGPIPSSLSQLTKLSQMYLDHNRLTGRIPDSFGDFTVPDLDLSHNLLSGPLPKSMGNMNYTTIDFSHNMLEGDVLVLFGKNKTVQEVFLSNNKLSFDISKVEFPANVTSLDLSHNRITGILPASLASLQYLFQLNVSYNGLCGQIPTGGRLQRFQSSAYLPNRCLCGAPLPACK</sequence>
<dbReference type="FunFam" id="3.80.10.10:FF:000041">
    <property type="entry name" value="LRR receptor-like serine/threonine-protein kinase ERECTA"/>
    <property type="match status" value="1"/>
</dbReference>
<dbReference type="SUPFAM" id="SSF52058">
    <property type="entry name" value="L domain-like"/>
    <property type="match status" value="1"/>
</dbReference>
<evidence type="ECO:0000256" key="2">
    <source>
        <dbReference type="ARBA" id="ARBA00004196"/>
    </source>
</evidence>
<keyword evidence="5 11" id="KW-0732">Signal</keyword>
<evidence type="ECO:0000256" key="10">
    <source>
        <dbReference type="ARBA" id="ARBA00038043"/>
    </source>
</evidence>
<comment type="caution">
    <text evidence="13">The sequence shown here is derived from an EMBL/GenBank/DDBJ whole genome shotgun (WGS) entry which is preliminary data.</text>
</comment>
<evidence type="ECO:0000256" key="7">
    <source>
        <dbReference type="ARBA" id="ARBA00022989"/>
    </source>
</evidence>
<evidence type="ECO:0000256" key="8">
    <source>
        <dbReference type="ARBA" id="ARBA00023136"/>
    </source>
</evidence>
<dbReference type="Pfam" id="PF08263">
    <property type="entry name" value="LRRNT_2"/>
    <property type="match status" value="1"/>
</dbReference>
<dbReference type="AlphaFoldDB" id="A0AA89AGJ2"/>
<evidence type="ECO:0000256" key="3">
    <source>
        <dbReference type="ARBA" id="ARBA00022614"/>
    </source>
</evidence>